<dbReference type="Gene3D" id="2.60.40.10">
    <property type="entry name" value="Immunoglobulins"/>
    <property type="match status" value="1"/>
</dbReference>
<evidence type="ECO:0000259" key="11">
    <source>
        <dbReference type="PROSITE" id="PS51166"/>
    </source>
</evidence>
<dbReference type="Pfam" id="PF10150">
    <property type="entry name" value="RNase_E_G"/>
    <property type="match status" value="1"/>
</dbReference>
<evidence type="ECO:0000313" key="13">
    <source>
        <dbReference type="Proteomes" id="UP001141552"/>
    </source>
</evidence>
<accession>A0A9Q0JR33</accession>
<keyword evidence="7" id="KW-0460">Magnesium</keyword>
<dbReference type="SUPFAM" id="SSF50249">
    <property type="entry name" value="Nucleic acid-binding proteins"/>
    <property type="match status" value="1"/>
</dbReference>
<keyword evidence="8" id="KW-0694">RNA-binding</keyword>
<dbReference type="InterPro" id="IPR004659">
    <property type="entry name" value="RNase_E/G"/>
</dbReference>
<dbReference type="InterPro" id="IPR012340">
    <property type="entry name" value="NA-bd_OB-fold"/>
</dbReference>
<keyword evidence="5" id="KW-0255">Endonuclease</keyword>
<dbReference type="GO" id="GO:0006364">
    <property type="term" value="P:rRNA processing"/>
    <property type="evidence" value="ECO:0007669"/>
    <property type="project" value="TreeGrafter"/>
</dbReference>
<dbReference type="GO" id="GO:0004540">
    <property type="term" value="F:RNA nuclease activity"/>
    <property type="evidence" value="ECO:0007669"/>
    <property type="project" value="InterPro"/>
</dbReference>
<evidence type="ECO:0000256" key="2">
    <source>
        <dbReference type="ARBA" id="ARBA00005522"/>
    </source>
</evidence>
<keyword evidence="3" id="KW-0540">Nuclease</keyword>
<dbReference type="SMART" id="SM01065">
    <property type="entry name" value="CBM_2"/>
    <property type="match status" value="1"/>
</dbReference>
<name>A0A9Q0JR33_9ROSI</name>
<comment type="caution">
    <text evidence="12">The sequence shown here is derived from an EMBL/GenBank/DDBJ whole genome shotgun (WGS) entry which is preliminary data.</text>
</comment>
<dbReference type="Gene3D" id="3.40.1260.20">
    <property type="entry name" value="Ribonuclease E, catalytic domain"/>
    <property type="match status" value="1"/>
</dbReference>
<evidence type="ECO:0000313" key="12">
    <source>
        <dbReference type="EMBL" id="KAJ4850978.1"/>
    </source>
</evidence>
<dbReference type="PROSITE" id="PS51166">
    <property type="entry name" value="CBM20"/>
    <property type="match status" value="1"/>
</dbReference>
<reference evidence="12" key="2">
    <citation type="journal article" date="2023" name="Plants (Basel)">
        <title>Annotation of the Turnera subulata (Passifloraceae) Draft Genome Reveals the S-Locus Evolved after the Divergence of Turneroideae from Passifloroideae in a Stepwise Manner.</title>
        <authorList>
            <person name="Henning P.M."/>
            <person name="Roalson E.H."/>
            <person name="Mir W."/>
            <person name="McCubbin A.G."/>
            <person name="Shore J.S."/>
        </authorList>
    </citation>
    <scope>NUCLEOTIDE SEQUENCE</scope>
    <source>
        <strain evidence="12">F60SS</strain>
    </source>
</reference>
<evidence type="ECO:0000256" key="1">
    <source>
        <dbReference type="ARBA" id="ARBA00001946"/>
    </source>
</evidence>
<feature type="domain" description="CBM20" evidence="11">
    <location>
        <begin position="40"/>
        <end position="149"/>
    </location>
</feature>
<dbReference type="GO" id="GO:2001070">
    <property type="term" value="F:starch binding"/>
    <property type="evidence" value="ECO:0007669"/>
    <property type="project" value="InterPro"/>
</dbReference>
<feature type="region of interest" description="Disordered" evidence="10">
    <location>
        <begin position="474"/>
        <end position="494"/>
    </location>
</feature>
<dbReference type="SUPFAM" id="SSF49452">
    <property type="entry name" value="Starch-binding domain-like"/>
    <property type="match status" value="1"/>
</dbReference>
<gene>
    <name evidence="12" type="ORF">Tsubulata_032494</name>
</gene>
<keyword evidence="13" id="KW-1185">Reference proteome</keyword>
<dbReference type="GO" id="GO:0016787">
    <property type="term" value="F:hydrolase activity"/>
    <property type="evidence" value="ECO:0007669"/>
    <property type="project" value="UniProtKB-KW"/>
</dbReference>
<keyword evidence="4" id="KW-0479">Metal-binding</keyword>
<proteinExistence type="inferred from homology"/>
<evidence type="ECO:0000256" key="5">
    <source>
        <dbReference type="ARBA" id="ARBA00022759"/>
    </source>
</evidence>
<comment type="function">
    <text evidence="9">Involved in intercistronic processing of primary transcripts from chloroplast operons. The endonucleolytic activity of the enzyme depends on the number of phosphates at the 5' end, is inhibited by structured RNA, and preferentially cleaves A/U-rich sequences.</text>
</comment>
<dbReference type="InterPro" id="IPR013784">
    <property type="entry name" value="Carb-bd-like_fold"/>
</dbReference>
<reference evidence="12" key="1">
    <citation type="submission" date="2022-02" db="EMBL/GenBank/DDBJ databases">
        <authorList>
            <person name="Henning P.M."/>
            <person name="McCubbin A.G."/>
            <person name="Shore J.S."/>
        </authorList>
    </citation>
    <scope>NUCLEOTIDE SEQUENCE</scope>
    <source>
        <strain evidence="12">F60SS</strain>
        <tissue evidence="12">Leaves</tissue>
    </source>
</reference>
<dbReference type="Proteomes" id="UP001141552">
    <property type="component" value="Unassembled WGS sequence"/>
</dbReference>
<dbReference type="AlphaFoldDB" id="A0A9Q0JR33"/>
<evidence type="ECO:0000256" key="10">
    <source>
        <dbReference type="SAM" id="MobiDB-lite"/>
    </source>
</evidence>
<dbReference type="OrthoDB" id="6123450at2759"/>
<evidence type="ECO:0000256" key="3">
    <source>
        <dbReference type="ARBA" id="ARBA00022722"/>
    </source>
</evidence>
<dbReference type="EMBL" id="JAKUCV010000169">
    <property type="protein sequence ID" value="KAJ4850978.1"/>
    <property type="molecule type" value="Genomic_DNA"/>
</dbReference>
<dbReference type="PANTHER" id="PTHR30001">
    <property type="entry name" value="RIBONUCLEASE"/>
    <property type="match status" value="1"/>
</dbReference>
<dbReference type="Gene3D" id="2.40.50.140">
    <property type="entry name" value="Nucleic acid-binding proteins"/>
    <property type="match status" value="1"/>
</dbReference>
<dbReference type="FunFam" id="2.60.40.10:FF:001568">
    <property type="entry name" value="Ribonuclease E/G-like protein, chloroplastic"/>
    <property type="match status" value="1"/>
</dbReference>
<dbReference type="PANTHER" id="PTHR30001:SF1">
    <property type="entry name" value="RIBONUCLEASE E_G-LIKE PROTEIN, CHLOROPLASTIC"/>
    <property type="match status" value="1"/>
</dbReference>
<evidence type="ECO:0000256" key="8">
    <source>
        <dbReference type="ARBA" id="ARBA00022884"/>
    </source>
</evidence>
<dbReference type="GO" id="GO:0004519">
    <property type="term" value="F:endonuclease activity"/>
    <property type="evidence" value="ECO:0007669"/>
    <property type="project" value="UniProtKB-KW"/>
</dbReference>
<evidence type="ECO:0000256" key="6">
    <source>
        <dbReference type="ARBA" id="ARBA00022801"/>
    </source>
</evidence>
<dbReference type="GO" id="GO:0046872">
    <property type="term" value="F:metal ion binding"/>
    <property type="evidence" value="ECO:0007669"/>
    <property type="project" value="UniProtKB-KW"/>
</dbReference>
<feature type="non-terminal residue" evidence="12">
    <location>
        <position position="1"/>
    </location>
</feature>
<protein>
    <recommendedName>
        <fullName evidence="11">CBM20 domain-containing protein</fullName>
    </recommendedName>
</protein>
<dbReference type="InterPro" id="IPR002044">
    <property type="entry name" value="CBM20"/>
</dbReference>
<keyword evidence="6" id="KW-0378">Hydrolase</keyword>
<sequence length="957" mass="106815">CRHLCHHIQFGNLVRLALSIRSRSCLASPVTARKKGHSRATSEQLCKIVWIVEADLAAGELLYISGETLDLGCWNPKMAILMHPTESANFWKAECRIPSGVHLKYNYFVKPKASPPPDVIWRSGPKFSLLIPSSVRQNREVVVRDSWTKSNTERFPAHMWESWIEEAYQPLGNIGSPIIDDVKVNMEQLEIGVKDEQPPSCLKLKDTFFSNSEDAISIDQSGLSSSSSDRSQPIEEPWLLQSSIVFPLPSDVTMIEVTKNDDTAEHNVTEVDVDNQHVQVNERLLADGSIVPIGDDSVSTIILINSSVCTMQRIAILEDGKLVELLLEPLETGVQSDSVYLGVVTTLAPQMDGAFVDIGASKHCLLEKIKQNREPFIFPPSCKTEKKRKVNGMLQTLEEPDRENELSSHGIEVTNDVVDSGSQDDLVSVDHVENEIDDDFDVSHVKENGNGSVIDDGDVEVDFEKYLDGKEHHAGDKIISSSNPREKNLSSKGEFSGEEKWAQVRIGTKIVVQVVKEGIGKKGPRLTAYPKLRSRFWVLVTRHQEVTVSKEIPVNKRTILIRIAKAVQPSGFGLIATTLAAGHSIDELRKDLEGLVSTWKNIMERAKSAACVEGAVPVILHRAMGQTLSLVQDYFTAKVKKMVVDSPRIYNEVTKYLQDIAPDLCDRVELYHKSIPLFDEYNVEEEINRTLSKSVPLANGADLVIEQTEALVSIDVNGGGHVTSGHGTSPQKAILEVNLAAAKQIAREIRLRDIGGIIVVDFIDMDDDANKRLVYEEMKRAVSRDRSSVKVSELTKYGLMEMTRKRVRSSVTFMITEPCICCHATGRVEALETSFSKIEQEICRLLATLDQKADHETSKTWPKFILKVDQHMYNYMTSEKNNMLAILGSSLKVRILLQVGKNFTRGAFEVKPVRVEEANYGLIQIAVPVRRQTKTKTVNSGRKVKIVRVKKRKSAAR</sequence>
<comment type="cofactor">
    <cofactor evidence="1">
        <name>Mg(2+)</name>
        <dbReference type="ChEBI" id="CHEBI:18420"/>
    </cofactor>
</comment>
<evidence type="ECO:0000256" key="9">
    <source>
        <dbReference type="ARBA" id="ARBA00023436"/>
    </source>
</evidence>
<dbReference type="InterPro" id="IPR019307">
    <property type="entry name" value="RNA-bd_AU-1/RNase_E/G"/>
</dbReference>
<organism evidence="12 13">
    <name type="scientific">Turnera subulata</name>
    <dbReference type="NCBI Taxonomy" id="218843"/>
    <lineage>
        <taxon>Eukaryota</taxon>
        <taxon>Viridiplantae</taxon>
        <taxon>Streptophyta</taxon>
        <taxon>Embryophyta</taxon>
        <taxon>Tracheophyta</taxon>
        <taxon>Spermatophyta</taxon>
        <taxon>Magnoliopsida</taxon>
        <taxon>eudicotyledons</taxon>
        <taxon>Gunneridae</taxon>
        <taxon>Pentapetalae</taxon>
        <taxon>rosids</taxon>
        <taxon>fabids</taxon>
        <taxon>Malpighiales</taxon>
        <taxon>Passifloraceae</taxon>
        <taxon>Turnera</taxon>
    </lineage>
</organism>
<evidence type="ECO:0000256" key="7">
    <source>
        <dbReference type="ARBA" id="ARBA00022842"/>
    </source>
</evidence>
<dbReference type="GO" id="GO:0003723">
    <property type="term" value="F:RNA binding"/>
    <property type="evidence" value="ECO:0007669"/>
    <property type="project" value="UniProtKB-KW"/>
</dbReference>
<dbReference type="InterPro" id="IPR013783">
    <property type="entry name" value="Ig-like_fold"/>
</dbReference>
<dbReference type="Pfam" id="PF00686">
    <property type="entry name" value="CBM_20"/>
    <property type="match status" value="1"/>
</dbReference>
<evidence type="ECO:0000256" key="4">
    <source>
        <dbReference type="ARBA" id="ARBA00022723"/>
    </source>
</evidence>
<feature type="compositionally biased region" description="Basic and acidic residues" evidence="10">
    <location>
        <begin position="484"/>
        <end position="494"/>
    </location>
</feature>
<dbReference type="GO" id="GO:0005737">
    <property type="term" value="C:cytoplasm"/>
    <property type="evidence" value="ECO:0007669"/>
    <property type="project" value="TreeGrafter"/>
</dbReference>
<comment type="similarity">
    <text evidence="2">Belongs to the RNase E/G family.</text>
</comment>
<dbReference type="NCBIfam" id="TIGR00757">
    <property type="entry name" value="RNaseEG"/>
    <property type="match status" value="1"/>
</dbReference>